<accession>A0A4S4FMC3</accession>
<evidence type="ECO:0000313" key="2">
    <source>
        <dbReference type="Proteomes" id="UP000307380"/>
    </source>
</evidence>
<protein>
    <recommendedName>
        <fullName evidence="3">SRPBCC family protein</fullName>
    </recommendedName>
</protein>
<dbReference type="Proteomes" id="UP000307380">
    <property type="component" value="Unassembled WGS sequence"/>
</dbReference>
<evidence type="ECO:0008006" key="3">
    <source>
        <dbReference type="Google" id="ProtNLM"/>
    </source>
</evidence>
<sequence>MLVMLKLVLDCDVDAAWHALRSPAVFREVVAPWLDFDSADAGGFPTRWTPGPHHVDALAFGAIPVGRDIIDLSFDRLPDGVRMVSDTGGGRTGLMAALTSWHHRMAVSAAPDGRTLYRDRLEFGAGGLGIAAWYPTWAFWQWRGIRLRQLAPGWRHDIGVDVDEDAP</sequence>
<proteinExistence type="predicted"/>
<keyword evidence="2" id="KW-1185">Reference proteome</keyword>
<comment type="caution">
    <text evidence="1">The sequence shown here is derived from an EMBL/GenBank/DDBJ whole genome shotgun (WGS) entry which is preliminary data.</text>
</comment>
<evidence type="ECO:0000313" key="1">
    <source>
        <dbReference type="EMBL" id="THG30406.1"/>
    </source>
</evidence>
<dbReference type="OrthoDB" id="7428016at2"/>
<name>A0A4S4FMC3_9MICO</name>
<gene>
    <name evidence="1" type="ORF">E6C70_15320</name>
</gene>
<dbReference type="RefSeq" id="WP_136425373.1">
    <property type="nucleotide sequence ID" value="NZ_SSSN01000014.1"/>
</dbReference>
<dbReference type="EMBL" id="SSSN01000014">
    <property type="protein sequence ID" value="THG30406.1"/>
    <property type="molecule type" value="Genomic_DNA"/>
</dbReference>
<organism evidence="1 2">
    <name type="scientific">Orlajensenia flava</name>
    <dbReference type="NCBI Taxonomy" id="2565934"/>
    <lineage>
        <taxon>Bacteria</taxon>
        <taxon>Bacillati</taxon>
        <taxon>Actinomycetota</taxon>
        <taxon>Actinomycetes</taxon>
        <taxon>Micrococcales</taxon>
        <taxon>Microbacteriaceae</taxon>
        <taxon>Orlajensenia</taxon>
    </lineage>
</organism>
<dbReference type="AlphaFoldDB" id="A0A4S4FMC3"/>
<reference evidence="1 2" key="1">
    <citation type="submission" date="2019-04" db="EMBL/GenBank/DDBJ databases">
        <authorList>
            <person name="Jiang L."/>
        </authorList>
    </citation>
    <scope>NUCLEOTIDE SEQUENCE [LARGE SCALE GENOMIC DNA]</scope>
    <source>
        <strain evidence="1 2">YIM 131861</strain>
    </source>
</reference>